<keyword evidence="1" id="KW-0732">Signal</keyword>
<reference evidence="2 3" key="1">
    <citation type="journal article" date="2019" name="J. Hered.">
        <title>An Improved Genome Assembly for Drosophila navojoa, the Basal Species in the mojavensis Cluster.</title>
        <authorList>
            <person name="Vanderlinde T."/>
            <person name="Dupim E.G."/>
            <person name="Nazario-Yepiz N.O."/>
            <person name="Carvalho A.B."/>
        </authorList>
    </citation>
    <scope>NUCLEOTIDE SEQUENCE [LARGE SCALE GENOMIC DNA]</scope>
    <source>
        <strain evidence="2">Navoj_Jal97</strain>
        <tissue evidence="2">Whole organism</tissue>
    </source>
</reference>
<evidence type="ECO:0000313" key="2">
    <source>
        <dbReference type="EMBL" id="TDG44897.1"/>
    </source>
</evidence>
<dbReference type="Proteomes" id="UP000295192">
    <property type="component" value="Unassembled WGS sequence"/>
</dbReference>
<evidence type="ECO:0000313" key="3">
    <source>
        <dbReference type="Proteomes" id="UP000295192"/>
    </source>
</evidence>
<feature type="signal peptide" evidence="1">
    <location>
        <begin position="1"/>
        <end position="31"/>
    </location>
</feature>
<keyword evidence="3" id="KW-1185">Reference proteome</keyword>
<organism evidence="2 3">
    <name type="scientific">Drosophila navojoa</name>
    <name type="common">Fruit fly</name>
    <dbReference type="NCBI Taxonomy" id="7232"/>
    <lineage>
        <taxon>Eukaryota</taxon>
        <taxon>Metazoa</taxon>
        <taxon>Ecdysozoa</taxon>
        <taxon>Arthropoda</taxon>
        <taxon>Hexapoda</taxon>
        <taxon>Insecta</taxon>
        <taxon>Pterygota</taxon>
        <taxon>Neoptera</taxon>
        <taxon>Endopterygota</taxon>
        <taxon>Diptera</taxon>
        <taxon>Brachycera</taxon>
        <taxon>Muscomorpha</taxon>
        <taxon>Ephydroidea</taxon>
        <taxon>Drosophilidae</taxon>
        <taxon>Drosophila</taxon>
    </lineage>
</organism>
<evidence type="ECO:0008006" key="4">
    <source>
        <dbReference type="Google" id="ProtNLM"/>
    </source>
</evidence>
<protein>
    <recommendedName>
        <fullName evidence="4">Secreted protein</fullName>
    </recommendedName>
</protein>
<name>A0A484B7N8_DRONA</name>
<feature type="chain" id="PRO_5019749226" description="Secreted protein" evidence="1">
    <location>
        <begin position="32"/>
        <end position="86"/>
    </location>
</feature>
<proteinExistence type="predicted"/>
<gene>
    <name evidence="2" type="ORF">AWZ03_008705</name>
</gene>
<comment type="caution">
    <text evidence="2">The sequence shown here is derived from an EMBL/GenBank/DDBJ whole genome shotgun (WGS) entry which is preliminary data.</text>
</comment>
<dbReference type="AlphaFoldDB" id="A0A484B7N8"/>
<evidence type="ECO:0000256" key="1">
    <source>
        <dbReference type="SAM" id="SignalP"/>
    </source>
</evidence>
<sequence>MLRKKSPRRLKPHTQCFYWLPGCLLTACVCSWQQQEQQPEQQQHQTLTGARTASKVQLLDISSPKLTFLSSAELYFSTQDSFLLDC</sequence>
<accession>A0A484B7N8</accession>
<dbReference type="PROSITE" id="PS51257">
    <property type="entry name" value="PROKAR_LIPOPROTEIN"/>
    <property type="match status" value="1"/>
</dbReference>
<dbReference type="EMBL" id="LSRL02000092">
    <property type="protein sequence ID" value="TDG44897.1"/>
    <property type="molecule type" value="Genomic_DNA"/>
</dbReference>